<evidence type="ECO:0000256" key="12">
    <source>
        <dbReference type="RuleBase" id="RU361274"/>
    </source>
</evidence>
<dbReference type="OrthoDB" id="4279at2"/>
<dbReference type="PANTHER" id="PTHR30616">
    <property type="entry name" value="UNCHARACTERIZED PROTEIN YFIH"/>
    <property type="match status" value="1"/>
</dbReference>
<dbReference type="AlphaFoldDB" id="A0A845FB60"/>
<dbReference type="GO" id="GO:0016787">
    <property type="term" value="F:hydrolase activity"/>
    <property type="evidence" value="ECO:0007669"/>
    <property type="project" value="UniProtKB-KW"/>
</dbReference>
<comment type="catalytic activity">
    <reaction evidence="9">
        <text>adenosine + H2O + H(+) = inosine + NH4(+)</text>
        <dbReference type="Rhea" id="RHEA:24408"/>
        <dbReference type="ChEBI" id="CHEBI:15377"/>
        <dbReference type="ChEBI" id="CHEBI:15378"/>
        <dbReference type="ChEBI" id="CHEBI:16335"/>
        <dbReference type="ChEBI" id="CHEBI:17596"/>
        <dbReference type="ChEBI" id="CHEBI:28938"/>
        <dbReference type="EC" id="3.5.4.4"/>
    </reaction>
    <physiologicalReaction direction="left-to-right" evidence="9">
        <dbReference type="Rhea" id="RHEA:24409"/>
    </physiologicalReaction>
</comment>
<gene>
    <name evidence="13" type="primary">pgeF</name>
    <name evidence="13" type="ORF">GLW00_08485</name>
</gene>
<dbReference type="GO" id="GO:0005507">
    <property type="term" value="F:copper ion binding"/>
    <property type="evidence" value="ECO:0007669"/>
    <property type="project" value="TreeGrafter"/>
</dbReference>
<evidence type="ECO:0000256" key="11">
    <source>
        <dbReference type="ARBA" id="ARBA00049893"/>
    </source>
</evidence>
<dbReference type="Pfam" id="PF02578">
    <property type="entry name" value="Cu-oxidase_4"/>
    <property type="match status" value="1"/>
</dbReference>
<dbReference type="InterPro" id="IPR038371">
    <property type="entry name" value="Cu_polyphenol_OxRdtase_sf"/>
</dbReference>
<dbReference type="PANTHER" id="PTHR30616:SF2">
    <property type="entry name" value="PURINE NUCLEOSIDE PHOSPHORYLASE LACC1"/>
    <property type="match status" value="1"/>
</dbReference>
<dbReference type="RefSeq" id="WP_160913053.1">
    <property type="nucleotide sequence ID" value="NZ_WMFA01000002.1"/>
</dbReference>
<proteinExistence type="inferred from homology"/>
<dbReference type="NCBIfam" id="TIGR00726">
    <property type="entry name" value="peptidoglycan editing factor PgeF"/>
    <property type="match status" value="1"/>
</dbReference>
<comment type="caution">
    <text evidence="13">The sequence shown here is derived from an EMBL/GenBank/DDBJ whole genome shotgun (WGS) entry which is preliminary data.</text>
</comment>
<evidence type="ECO:0000256" key="7">
    <source>
        <dbReference type="ARBA" id="ARBA00022801"/>
    </source>
</evidence>
<keyword evidence="7" id="KW-0378">Hydrolase</keyword>
<dbReference type="InterPro" id="IPR011324">
    <property type="entry name" value="Cytotoxic_necrot_fac-like_cat"/>
</dbReference>
<dbReference type="EMBL" id="WMFA01000002">
    <property type="protein sequence ID" value="MYL70886.1"/>
    <property type="molecule type" value="Genomic_DNA"/>
</dbReference>
<accession>A0A845FB60</accession>
<evidence type="ECO:0000256" key="6">
    <source>
        <dbReference type="ARBA" id="ARBA00022723"/>
    </source>
</evidence>
<dbReference type="Proteomes" id="UP000450457">
    <property type="component" value="Unassembled WGS sequence"/>
</dbReference>
<evidence type="ECO:0000256" key="10">
    <source>
        <dbReference type="ARBA" id="ARBA00048968"/>
    </source>
</evidence>
<organism evidence="13 14">
    <name type="scientific">Halobacillus litoralis</name>
    <dbReference type="NCBI Taxonomy" id="45668"/>
    <lineage>
        <taxon>Bacteria</taxon>
        <taxon>Bacillati</taxon>
        <taxon>Bacillota</taxon>
        <taxon>Bacilli</taxon>
        <taxon>Bacillales</taxon>
        <taxon>Bacillaceae</taxon>
        <taxon>Halobacillus</taxon>
    </lineage>
</organism>
<reference evidence="13 14" key="1">
    <citation type="submission" date="2019-11" db="EMBL/GenBank/DDBJ databases">
        <title>Genome sequences of 17 halophilic strains isolated from different environments.</title>
        <authorList>
            <person name="Furrow R.E."/>
        </authorList>
    </citation>
    <scope>NUCLEOTIDE SEQUENCE [LARGE SCALE GENOMIC DNA]</scope>
    <source>
        <strain evidence="13 14">SL-4</strain>
    </source>
</reference>
<evidence type="ECO:0000256" key="2">
    <source>
        <dbReference type="ARBA" id="ARBA00001947"/>
    </source>
</evidence>
<name>A0A845FB60_9BACI</name>
<evidence type="ECO:0000313" key="13">
    <source>
        <dbReference type="EMBL" id="MYL70886.1"/>
    </source>
</evidence>
<dbReference type="GO" id="GO:0017061">
    <property type="term" value="F:S-methyl-5-thioadenosine phosphorylase activity"/>
    <property type="evidence" value="ECO:0007669"/>
    <property type="project" value="UniProtKB-EC"/>
</dbReference>
<evidence type="ECO:0000256" key="5">
    <source>
        <dbReference type="ARBA" id="ARBA00022679"/>
    </source>
</evidence>
<comment type="function">
    <text evidence="3">Purine nucleoside enzyme that catalyzes the phosphorolysis of adenosine and inosine nucleosides, yielding D-ribose 1-phosphate and the respective free bases, adenine and hypoxanthine. Also catalyzes the phosphorolysis of S-methyl-5'-thioadenosine into adenine and S-methyl-5-thio-alpha-D-ribose 1-phosphate. Also has adenosine deaminase activity.</text>
</comment>
<keyword evidence="5" id="KW-0808">Transferase</keyword>
<keyword evidence="6" id="KW-0479">Metal-binding</keyword>
<comment type="catalytic activity">
    <reaction evidence="1">
        <text>inosine + phosphate = alpha-D-ribose 1-phosphate + hypoxanthine</text>
        <dbReference type="Rhea" id="RHEA:27646"/>
        <dbReference type="ChEBI" id="CHEBI:17368"/>
        <dbReference type="ChEBI" id="CHEBI:17596"/>
        <dbReference type="ChEBI" id="CHEBI:43474"/>
        <dbReference type="ChEBI" id="CHEBI:57720"/>
        <dbReference type="EC" id="2.4.2.1"/>
    </reaction>
    <physiologicalReaction direction="left-to-right" evidence="1">
        <dbReference type="Rhea" id="RHEA:27647"/>
    </physiologicalReaction>
</comment>
<comment type="catalytic activity">
    <reaction evidence="11">
        <text>S-methyl-5'-thioadenosine + phosphate = 5-(methylsulfanyl)-alpha-D-ribose 1-phosphate + adenine</text>
        <dbReference type="Rhea" id="RHEA:11852"/>
        <dbReference type="ChEBI" id="CHEBI:16708"/>
        <dbReference type="ChEBI" id="CHEBI:17509"/>
        <dbReference type="ChEBI" id="CHEBI:43474"/>
        <dbReference type="ChEBI" id="CHEBI:58533"/>
        <dbReference type="EC" id="2.4.2.28"/>
    </reaction>
    <physiologicalReaction direction="left-to-right" evidence="11">
        <dbReference type="Rhea" id="RHEA:11853"/>
    </physiologicalReaction>
</comment>
<keyword evidence="8" id="KW-0862">Zinc</keyword>
<sequence length="266" mass="29668">MEPFQSHSIRQMTCFHSHQHVTAGLTTRQGGHSEAPFDSLNMGLHVSDKKEDVLKNRRALAEEIGIPLSRWVIGEQVHGTEVAAVDQRNAGAGTTSLETAVANVDGLITNEKNLVLGAFYADCVPLYFSDSESGWVGIAHAGWKGTVNGMAGKMIRALQEKGCKLENIQAVIGPSIGRKHYEVDDRVISFIPENYKKECVMSKGKGKYQLDLKVLHQKMMIEEGLKEEHIQMTGFCTYEEDKTFYSHRRDQGRTGRMLGFITLRTL</sequence>
<evidence type="ECO:0000256" key="8">
    <source>
        <dbReference type="ARBA" id="ARBA00022833"/>
    </source>
</evidence>
<comment type="similarity">
    <text evidence="4 12">Belongs to the purine nucleoside phosphorylase YfiH/LACC1 family.</text>
</comment>
<dbReference type="Gene3D" id="3.60.140.10">
    <property type="entry name" value="CNF1/YfiH-like putative cysteine hydrolases"/>
    <property type="match status" value="1"/>
</dbReference>
<protein>
    <recommendedName>
        <fullName evidence="12">Purine nucleoside phosphorylase</fullName>
    </recommendedName>
</protein>
<evidence type="ECO:0000313" key="14">
    <source>
        <dbReference type="Proteomes" id="UP000450457"/>
    </source>
</evidence>
<comment type="catalytic activity">
    <reaction evidence="10">
        <text>adenosine + phosphate = alpha-D-ribose 1-phosphate + adenine</text>
        <dbReference type="Rhea" id="RHEA:27642"/>
        <dbReference type="ChEBI" id="CHEBI:16335"/>
        <dbReference type="ChEBI" id="CHEBI:16708"/>
        <dbReference type="ChEBI" id="CHEBI:43474"/>
        <dbReference type="ChEBI" id="CHEBI:57720"/>
        <dbReference type="EC" id="2.4.2.1"/>
    </reaction>
    <physiologicalReaction direction="left-to-right" evidence="10">
        <dbReference type="Rhea" id="RHEA:27643"/>
    </physiologicalReaction>
</comment>
<comment type="cofactor">
    <cofactor evidence="2">
        <name>Zn(2+)</name>
        <dbReference type="ChEBI" id="CHEBI:29105"/>
    </cofactor>
</comment>
<evidence type="ECO:0000256" key="3">
    <source>
        <dbReference type="ARBA" id="ARBA00003215"/>
    </source>
</evidence>
<dbReference type="CDD" id="cd16833">
    <property type="entry name" value="YfiH"/>
    <property type="match status" value="1"/>
</dbReference>
<dbReference type="SUPFAM" id="SSF64438">
    <property type="entry name" value="CNF1/YfiH-like putative cysteine hydrolases"/>
    <property type="match status" value="1"/>
</dbReference>
<evidence type="ECO:0000256" key="4">
    <source>
        <dbReference type="ARBA" id="ARBA00007353"/>
    </source>
</evidence>
<dbReference type="InterPro" id="IPR003730">
    <property type="entry name" value="Cu_polyphenol_OxRdtase"/>
</dbReference>
<evidence type="ECO:0000256" key="1">
    <source>
        <dbReference type="ARBA" id="ARBA00000553"/>
    </source>
</evidence>
<dbReference type="GeneID" id="78007027"/>
<evidence type="ECO:0000256" key="9">
    <source>
        <dbReference type="ARBA" id="ARBA00047989"/>
    </source>
</evidence>